<feature type="compositionally biased region" description="Basic and acidic residues" evidence="3">
    <location>
        <begin position="219"/>
        <end position="372"/>
    </location>
</feature>
<feature type="compositionally biased region" description="Acidic residues" evidence="3">
    <location>
        <begin position="626"/>
        <end position="643"/>
    </location>
</feature>
<dbReference type="InterPro" id="IPR012677">
    <property type="entry name" value="Nucleotide-bd_a/b_plait_sf"/>
</dbReference>
<dbReference type="PROSITE" id="PS50102">
    <property type="entry name" value="RRM"/>
    <property type="match status" value="1"/>
</dbReference>
<organism evidence="5 6">
    <name type="scientific">Elysia chlorotica</name>
    <name type="common">Eastern emerald elysia</name>
    <name type="synonym">Sea slug</name>
    <dbReference type="NCBI Taxonomy" id="188477"/>
    <lineage>
        <taxon>Eukaryota</taxon>
        <taxon>Metazoa</taxon>
        <taxon>Spiralia</taxon>
        <taxon>Lophotrochozoa</taxon>
        <taxon>Mollusca</taxon>
        <taxon>Gastropoda</taxon>
        <taxon>Heterobranchia</taxon>
        <taxon>Euthyneura</taxon>
        <taxon>Panpulmonata</taxon>
        <taxon>Sacoglossa</taxon>
        <taxon>Placobranchoidea</taxon>
        <taxon>Plakobranchidae</taxon>
        <taxon>Elysia</taxon>
    </lineage>
</organism>
<dbReference type="AlphaFoldDB" id="A0A433TL20"/>
<dbReference type="EMBL" id="RQTK01000294">
    <property type="protein sequence ID" value="RUS82262.1"/>
    <property type="molecule type" value="Genomic_DNA"/>
</dbReference>
<feature type="region of interest" description="Disordered" evidence="3">
    <location>
        <begin position="158"/>
        <end position="650"/>
    </location>
</feature>
<dbReference type="Gene3D" id="3.30.70.330">
    <property type="match status" value="1"/>
</dbReference>
<evidence type="ECO:0000313" key="5">
    <source>
        <dbReference type="EMBL" id="RUS82262.1"/>
    </source>
</evidence>
<feature type="compositionally biased region" description="Low complexity" evidence="3">
    <location>
        <begin position="464"/>
        <end position="473"/>
    </location>
</feature>
<dbReference type="Pfam" id="PF00076">
    <property type="entry name" value="RRM_1"/>
    <property type="match status" value="1"/>
</dbReference>
<proteinExistence type="predicted"/>
<feature type="domain" description="RRM" evidence="4">
    <location>
        <begin position="92"/>
        <end position="166"/>
    </location>
</feature>
<dbReference type="CDD" id="cd12402">
    <property type="entry name" value="RRM_eIF4B"/>
    <property type="match status" value="1"/>
</dbReference>
<dbReference type="InterPro" id="IPR035979">
    <property type="entry name" value="RBD_domain_sf"/>
</dbReference>
<name>A0A433TL20_ELYCH</name>
<feature type="compositionally biased region" description="Low complexity" evidence="3">
    <location>
        <begin position="510"/>
        <end position="538"/>
    </location>
</feature>
<protein>
    <recommendedName>
        <fullName evidence="4">RRM domain-containing protein</fullName>
    </recommendedName>
</protein>
<dbReference type="PANTHER" id="PTHR23236:SF11">
    <property type="entry name" value="EUKARYOTIC TRANSLATION INITIATION FACTOR 4H"/>
    <property type="match status" value="1"/>
</dbReference>
<dbReference type="OrthoDB" id="1748655at2759"/>
<dbReference type="Proteomes" id="UP000271974">
    <property type="component" value="Unassembled WGS sequence"/>
</dbReference>
<feature type="compositionally biased region" description="Low complexity" evidence="3">
    <location>
        <begin position="549"/>
        <end position="570"/>
    </location>
</feature>
<feature type="compositionally biased region" description="Basic and acidic residues" evidence="3">
    <location>
        <begin position="165"/>
        <end position="211"/>
    </location>
</feature>
<feature type="compositionally biased region" description="Polar residues" evidence="3">
    <location>
        <begin position="30"/>
        <end position="40"/>
    </location>
</feature>
<evidence type="ECO:0000259" key="4">
    <source>
        <dbReference type="PROSITE" id="PS50102"/>
    </source>
</evidence>
<feature type="compositionally biased region" description="Pro residues" evidence="3">
    <location>
        <begin position="488"/>
        <end position="500"/>
    </location>
</feature>
<evidence type="ECO:0000256" key="3">
    <source>
        <dbReference type="SAM" id="MobiDB-lite"/>
    </source>
</evidence>
<sequence length="650" mass="71136">MATGEKDALPMAGTGPKGKKKKKEGKKTLTLDQFLQSTGDSEPKSANWATLTEPDDESDTVIKFDRSVLPSAPKAAMGPKYSEEDIPRNGPYSAHLGNVSYDAQEHDLENFFGDLRIEQVRLITDNGRPRGYAYVDFQTREDLIEALTYHEREFMGRPIRVDLATTKDQDSRGPSRDNYRSNEPDRTDGDWRRRGPLEDPPARSGFDRDRGGGGGGGFGDRDRDRGGGFGDRDRDRGGFADRDRGGFGDRDRDRGGFGDRDRGFGDRDRGSGFGDRDRGSGFGDRDRGSGFGDRDRGSGFGDRDRGSGFEDRERSNRGYGFRDRDDGGRFGGRRDDYGGGRRDDFGGGRRDDYGGGRRDDYSDRRPSSRDGSADAPKTRPKLKLQPRSKPVENKENEPAAAPTRSQSIFGAAKPVDTAAREKAIEEKLKKAPPPEENPRSRRGDSEDQGRWRRNDERERRTSEESSGGHSQSSRQDDHPDGGEDSTSPPAPKLMPAPPPKENAWARKDGASAVAAAATSPSPAAAPARSNTSNNAAPSGDRREAPKQPAPNAWGRGRGAGPRPDGAPSRRPGGERSNGSYNGPPRQEGGPKRPPKERHIPQSVDEMPKYEEKGAKDFSDRNKFSFLEDEDLDKGDAADQDQGADVESAAS</sequence>
<evidence type="ECO:0000256" key="1">
    <source>
        <dbReference type="ARBA" id="ARBA00022884"/>
    </source>
</evidence>
<dbReference type="SUPFAM" id="SSF54928">
    <property type="entry name" value="RNA-binding domain, RBD"/>
    <property type="match status" value="1"/>
</dbReference>
<dbReference type="STRING" id="188477.A0A433TL20"/>
<dbReference type="SMART" id="SM00360">
    <property type="entry name" value="RRM"/>
    <property type="match status" value="1"/>
</dbReference>
<evidence type="ECO:0000256" key="2">
    <source>
        <dbReference type="PROSITE-ProRule" id="PRU00176"/>
    </source>
</evidence>
<gene>
    <name evidence="5" type="ORF">EGW08_009973</name>
</gene>
<dbReference type="InterPro" id="IPR000504">
    <property type="entry name" value="RRM_dom"/>
</dbReference>
<comment type="caution">
    <text evidence="5">The sequence shown here is derived from an EMBL/GenBank/DDBJ whole genome shotgun (WGS) entry which is preliminary data.</text>
</comment>
<feature type="compositionally biased region" description="Basic and acidic residues" evidence="3">
    <location>
        <begin position="605"/>
        <end position="622"/>
    </location>
</feature>
<feature type="compositionally biased region" description="Basic and acidic residues" evidence="3">
    <location>
        <begin position="418"/>
        <end position="463"/>
    </location>
</feature>
<dbReference type="PANTHER" id="PTHR23236">
    <property type="entry name" value="EUKARYOTIC TRANSLATION INITIATION FACTOR 4B/4H"/>
    <property type="match status" value="1"/>
</dbReference>
<evidence type="ECO:0000313" key="6">
    <source>
        <dbReference type="Proteomes" id="UP000271974"/>
    </source>
</evidence>
<keyword evidence="1 2" id="KW-0694">RNA-binding</keyword>
<dbReference type="InterPro" id="IPR033107">
    <property type="entry name" value="EIF-4B_RRM"/>
</dbReference>
<reference evidence="5 6" key="1">
    <citation type="submission" date="2019-01" db="EMBL/GenBank/DDBJ databases">
        <title>A draft genome assembly of the solar-powered sea slug Elysia chlorotica.</title>
        <authorList>
            <person name="Cai H."/>
            <person name="Li Q."/>
            <person name="Fang X."/>
            <person name="Li J."/>
            <person name="Curtis N.E."/>
            <person name="Altenburger A."/>
            <person name="Shibata T."/>
            <person name="Feng M."/>
            <person name="Maeda T."/>
            <person name="Schwartz J.A."/>
            <person name="Shigenobu S."/>
            <person name="Lundholm N."/>
            <person name="Nishiyama T."/>
            <person name="Yang H."/>
            <person name="Hasebe M."/>
            <person name="Li S."/>
            <person name="Pierce S.K."/>
            <person name="Wang J."/>
        </authorList>
    </citation>
    <scope>NUCLEOTIDE SEQUENCE [LARGE SCALE GENOMIC DNA]</scope>
    <source>
        <strain evidence="5">EC2010</strain>
        <tissue evidence="5">Whole organism of an adult</tissue>
    </source>
</reference>
<keyword evidence="6" id="KW-1185">Reference proteome</keyword>
<accession>A0A433TL20</accession>
<dbReference type="GO" id="GO:0003723">
    <property type="term" value="F:RNA binding"/>
    <property type="evidence" value="ECO:0007669"/>
    <property type="project" value="UniProtKB-UniRule"/>
</dbReference>
<feature type="region of interest" description="Disordered" evidence="3">
    <location>
        <begin position="1"/>
        <end position="56"/>
    </location>
</feature>